<evidence type="ECO:0000256" key="2">
    <source>
        <dbReference type="PIRSR" id="PIRSR006386-1"/>
    </source>
</evidence>
<dbReference type="PANTHER" id="PTHR42943:SF2">
    <property type="entry name" value="GLUTATHIONE S-TRANSFERASE KAPPA 1"/>
    <property type="match status" value="1"/>
</dbReference>
<dbReference type="GO" id="GO:0004364">
    <property type="term" value="F:glutathione transferase activity"/>
    <property type="evidence" value="ECO:0007669"/>
    <property type="project" value="TreeGrafter"/>
</dbReference>
<dbReference type="InterPro" id="IPR051924">
    <property type="entry name" value="GST_Kappa/NadH"/>
</dbReference>
<dbReference type="GO" id="GO:0018845">
    <property type="term" value="F:2-hydroxychromene-2-carboxylate isomerase activity"/>
    <property type="evidence" value="ECO:0007669"/>
    <property type="project" value="UniProtKB-UniRule"/>
</dbReference>
<dbReference type="GO" id="GO:0006749">
    <property type="term" value="P:glutathione metabolic process"/>
    <property type="evidence" value="ECO:0007669"/>
    <property type="project" value="TreeGrafter"/>
</dbReference>
<accession>A0A5B2WSD5</accession>
<feature type="domain" description="DSBA-like thioredoxin" evidence="3">
    <location>
        <begin position="7"/>
        <end position="197"/>
    </location>
</feature>
<dbReference type="PANTHER" id="PTHR42943">
    <property type="entry name" value="GLUTATHIONE S-TRANSFERASE KAPPA"/>
    <property type="match status" value="1"/>
</dbReference>
<dbReference type="RefSeq" id="WP_149853251.1">
    <property type="nucleotide sequence ID" value="NZ_VUOB01000061.1"/>
</dbReference>
<dbReference type="InterPro" id="IPR014440">
    <property type="entry name" value="HCCAis_GSTk"/>
</dbReference>
<comment type="catalytic activity">
    <reaction evidence="1">
        <text>2-hydroxychromene-2-carboxylate = (3E)-4-(2-hydroxyphenyl)-2-oxobut-3-enoate</text>
        <dbReference type="Rhea" id="RHEA:27401"/>
        <dbReference type="ChEBI" id="CHEBI:59350"/>
        <dbReference type="ChEBI" id="CHEBI:59353"/>
        <dbReference type="EC" id="5.99.1.4"/>
    </reaction>
</comment>
<evidence type="ECO:0000313" key="4">
    <source>
        <dbReference type="EMBL" id="KAA2254455.1"/>
    </source>
</evidence>
<dbReference type="Gene3D" id="3.40.30.10">
    <property type="entry name" value="Glutaredoxin"/>
    <property type="match status" value="1"/>
</dbReference>
<evidence type="ECO:0000259" key="3">
    <source>
        <dbReference type="Pfam" id="PF01323"/>
    </source>
</evidence>
<sequence>MKKPPRLYFSLRSPFSWMAVRQLEERLPDAHEFIEYIPFWEPDARSQAALEQAGGEFHYSLMSKAKHLYILQDTKRLAERFGYQMKWPIDIDPWWELPHLAWIKAKQLGIQREYYQAVIAARWERGEDICEPEVLRSTLANAGLPVEPLVTAVDDEEIRAEGVAALLNIYHDDVFGVPYFKIGRHRFWGRDRLEDFMAVLVPELEKAMERKGVNA</sequence>
<proteinExistence type="inferred from homology"/>
<reference evidence="4 5" key="2">
    <citation type="submission" date="2019-09" db="EMBL/GenBank/DDBJ databases">
        <authorList>
            <person name="Jin C."/>
        </authorList>
    </citation>
    <scope>NUCLEOTIDE SEQUENCE [LARGE SCALE GENOMIC DNA]</scope>
    <source>
        <strain evidence="4 5">AN110305</strain>
    </source>
</reference>
<dbReference type="EC" id="5.99.1.4" evidence="1"/>
<gene>
    <name evidence="4" type="ORF">F0L68_30185</name>
</gene>
<protein>
    <recommendedName>
        <fullName evidence="1">2-hydroxychromene-2-carboxylate isomerase</fullName>
        <ecNumber evidence="1">5.99.1.4</ecNumber>
    </recommendedName>
</protein>
<dbReference type="EMBL" id="VUOB01000061">
    <property type="protein sequence ID" value="KAA2254455.1"/>
    <property type="molecule type" value="Genomic_DNA"/>
</dbReference>
<organism evidence="4 5">
    <name type="scientific">Solihabitans fulvus</name>
    <dbReference type="NCBI Taxonomy" id="1892852"/>
    <lineage>
        <taxon>Bacteria</taxon>
        <taxon>Bacillati</taxon>
        <taxon>Actinomycetota</taxon>
        <taxon>Actinomycetes</taxon>
        <taxon>Pseudonocardiales</taxon>
        <taxon>Pseudonocardiaceae</taxon>
        <taxon>Solihabitans</taxon>
    </lineage>
</organism>
<dbReference type="Pfam" id="PF01323">
    <property type="entry name" value="DSBA"/>
    <property type="match status" value="1"/>
</dbReference>
<keyword evidence="1" id="KW-0413">Isomerase</keyword>
<evidence type="ECO:0000256" key="1">
    <source>
        <dbReference type="PIRNR" id="PIRNR006386"/>
    </source>
</evidence>
<dbReference type="PIRSF" id="PIRSF006386">
    <property type="entry name" value="HCCAis_GSTk"/>
    <property type="match status" value="1"/>
</dbReference>
<dbReference type="AlphaFoldDB" id="A0A5B2WSD5"/>
<dbReference type="OrthoDB" id="5244108at2"/>
<keyword evidence="5" id="KW-1185">Reference proteome</keyword>
<dbReference type="GO" id="GO:0004602">
    <property type="term" value="F:glutathione peroxidase activity"/>
    <property type="evidence" value="ECO:0007669"/>
    <property type="project" value="TreeGrafter"/>
</dbReference>
<evidence type="ECO:0000313" key="5">
    <source>
        <dbReference type="Proteomes" id="UP000323454"/>
    </source>
</evidence>
<dbReference type="InterPro" id="IPR001853">
    <property type="entry name" value="DSBA-like_thioredoxin_dom"/>
</dbReference>
<dbReference type="InterPro" id="IPR036249">
    <property type="entry name" value="Thioredoxin-like_sf"/>
</dbReference>
<comment type="caution">
    <text evidence="4">The sequence shown here is derived from an EMBL/GenBank/DDBJ whole genome shotgun (WGS) entry which is preliminary data.</text>
</comment>
<dbReference type="Proteomes" id="UP000323454">
    <property type="component" value="Unassembled WGS sequence"/>
</dbReference>
<comment type="similarity">
    <text evidence="1">Belongs to the GST superfamily. NadH family.</text>
</comment>
<dbReference type="SUPFAM" id="SSF52833">
    <property type="entry name" value="Thioredoxin-like"/>
    <property type="match status" value="1"/>
</dbReference>
<name>A0A5B2WSD5_9PSEU</name>
<reference evidence="4 5" key="1">
    <citation type="submission" date="2019-09" db="EMBL/GenBank/DDBJ databases">
        <title>Goodfellowia gen. nov., a new genus of the Pseudonocardineae related to Actinoalloteichus, containing Goodfellowia coeruleoviolacea gen. nov., comb. nov. gen. nov., comb. nov.</title>
        <authorList>
            <person name="Labeda D."/>
        </authorList>
    </citation>
    <scope>NUCLEOTIDE SEQUENCE [LARGE SCALE GENOMIC DNA]</scope>
    <source>
        <strain evidence="4 5">AN110305</strain>
    </source>
</reference>
<feature type="active site" description="Nucleophile" evidence="2">
    <location>
        <position position="13"/>
    </location>
</feature>